<dbReference type="InterPro" id="IPR014043">
    <property type="entry name" value="Acyl_transferase_dom"/>
</dbReference>
<dbReference type="Pfam" id="PF07859">
    <property type="entry name" value="Abhydrolase_3"/>
    <property type="match status" value="1"/>
</dbReference>
<feature type="compositionally biased region" description="Polar residues" evidence="13">
    <location>
        <begin position="2312"/>
        <end position="2321"/>
    </location>
</feature>
<dbReference type="InterPro" id="IPR013094">
    <property type="entry name" value="AB_hydrolase_3"/>
</dbReference>
<dbReference type="Gene3D" id="4.10.240.10">
    <property type="entry name" value="Zn(2)-C6 fungal-type DNA-binding domain"/>
    <property type="match status" value="1"/>
</dbReference>
<keyword evidence="6" id="KW-0479">Metal-binding</keyword>
<dbReference type="CDD" id="cd02440">
    <property type="entry name" value="AdoMet_MTases"/>
    <property type="match status" value="1"/>
</dbReference>
<reference evidence="18 19" key="1">
    <citation type="journal article" date="2016" name="BMC Genomics">
        <title>Genome sequencing and secondary metabolism of the postharvest pathogen Penicillium griseofulvum.</title>
        <authorList>
            <person name="Banani H."/>
            <person name="Marcet-Houben M."/>
            <person name="Ballester A.R."/>
            <person name="Abbruscato P."/>
            <person name="Gonzalez-Candelas L."/>
            <person name="Gabaldon T."/>
            <person name="Spadaro D."/>
        </authorList>
    </citation>
    <scope>NUCLEOTIDE SEQUENCE [LARGE SCALE GENOMIC DNA]</scope>
    <source>
        <strain evidence="18 19">PG3</strain>
    </source>
</reference>
<dbReference type="Pfam" id="PF00109">
    <property type="entry name" value="ketoacyl-synt"/>
    <property type="match status" value="1"/>
</dbReference>
<proteinExistence type="predicted"/>
<dbReference type="InterPro" id="IPR029058">
    <property type="entry name" value="AB_hydrolase_fold"/>
</dbReference>
<gene>
    <name evidence="18" type="ORF">PGRI_062130</name>
</gene>
<feature type="compositionally biased region" description="Polar residues" evidence="13">
    <location>
        <begin position="12"/>
        <end position="21"/>
    </location>
</feature>
<dbReference type="SUPFAM" id="SSF47336">
    <property type="entry name" value="ACP-like"/>
    <property type="match status" value="1"/>
</dbReference>
<dbReference type="InterPro" id="IPR001227">
    <property type="entry name" value="Ac_transferase_dom_sf"/>
</dbReference>
<evidence type="ECO:0000256" key="3">
    <source>
        <dbReference type="ARBA" id="ARBA00022553"/>
    </source>
</evidence>
<dbReference type="InterPro" id="IPR036736">
    <property type="entry name" value="ACP-like_sf"/>
</dbReference>
<dbReference type="InterPro" id="IPR041068">
    <property type="entry name" value="HTH_51"/>
</dbReference>
<dbReference type="GO" id="GO:0016787">
    <property type="term" value="F:hydrolase activity"/>
    <property type="evidence" value="ECO:0007669"/>
    <property type="project" value="UniProtKB-KW"/>
</dbReference>
<dbReference type="SUPFAM" id="SSF53474">
    <property type="entry name" value="alpha/beta-Hydrolases"/>
    <property type="match status" value="1"/>
</dbReference>
<dbReference type="InterPro" id="IPR014031">
    <property type="entry name" value="Ketoacyl_synth_C"/>
</dbReference>
<dbReference type="GO" id="GO:0004315">
    <property type="term" value="F:3-oxoacyl-[acyl-carrier-protein] synthase activity"/>
    <property type="evidence" value="ECO:0007669"/>
    <property type="project" value="InterPro"/>
</dbReference>
<evidence type="ECO:0000256" key="11">
    <source>
        <dbReference type="ARBA" id="ARBA00023268"/>
    </source>
</evidence>
<dbReference type="OrthoDB" id="429813at2759"/>
<dbReference type="PROSITE" id="PS00463">
    <property type="entry name" value="ZN2_CY6_FUNGAL_1"/>
    <property type="match status" value="1"/>
</dbReference>
<dbReference type="GO" id="GO:0003677">
    <property type="term" value="F:DNA binding"/>
    <property type="evidence" value="ECO:0007669"/>
    <property type="project" value="UniProtKB-KW"/>
</dbReference>
<keyword evidence="19" id="KW-1185">Reference proteome</keyword>
<accession>A0A135LMR2</accession>
<dbReference type="Gene3D" id="3.40.47.10">
    <property type="match status" value="1"/>
</dbReference>
<evidence type="ECO:0000313" key="19">
    <source>
        <dbReference type="Proteomes" id="UP000070168"/>
    </source>
</evidence>
<dbReference type="GO" id="GO:0032259">
    <property type="term" value="P:methylation"/>
    <property type="evidence" value="ECO:0007669"/>
    <property type="project" value="UniProtKB-KW"/>
</dbReference>
<dbReference type="SUPFAM" id="SSF52151">
    <property type="entry name" value="FabD/lysophospholipase-like"/>
    <property type="match status" value="2"/>
</dbReference>
<dbReference type="InterPro" id="IPR020806">
    <property type="entry name" value="PKS_PP-bd"/>
</dbReference>
<evidence type="ECO:0000259" key="16">
    <source>
        <dbReference type="PROSITE" id="PS52004"/>
    </source>
</evidence>
<evidence type="ECO:0000256" key="10">
    <source>
        <dbReference type="ARBA" id="ARBA00023242"/>
    </source>
</evidence>
<evidence type="ECO:0000259" key="17">
    <source>
        <dbReference type="PROSITE" id="PS52019"/>
    </source>
</evidence>
<evidence type="ECO:0000256" key="12">
    <source>
        <dbReference type="PROSITE-ProRule" id="PRU01363"/>
    </source>
</evidence>
<dbReference type="Gene3D" id="3.10.129.110">
    <property type="entry name" value="Polyketide synthase dehydratase"/>
    <property type="match status" value="1"/>
</dbReference>
<dbReference type="CDD" id="cd12148">
    <property type="entry name" value="fungal_TF_MHR"/>
    <property type="match status" value="1"/>
</dbReference>
<feature type="region of interest" description="Disordered" evidence="13">
    <location>
        <begin position="1"/>
        <end position="21"/>
    </location>
</feature>
<dbReference type="SMART" id="SM00066">
    <property type="entry name" value="GAL4"/>
    <property type="match status" value="1"/>
</dbReference>
<dbReference type="InterPro" id="IPR032088">
    <property type="entry name" value="SAT"/>
</dbReference>
<dbReference type="InterPro" id="IPR013217">
    <property type="entry name" value="Methyltransf_12"/>
</dbReference>
<dbReference type="Gene3D" id="3.30.70.3290">
    <property type="match status" value="2"/>
</dbReference>
<dbReference type="Gene3D" id="3.40.366.10">
    <property type="entry name" value="Malonyl-Coenzyme A Acyl Carrier Protein, domain 2"/>
    <property type="match status" value="4"/>
</dbReference>
<dbReference type="Pfam" id="PF08242">
    <property type="entry name" value="Methyltransf_12"/>
    <property type="match status" value="1"/>
</dbReference>
<dbReference type="PANTHER" id="PTHR43775">
    <property type="entry name" value="FATTY ACID SYNTHASE"/>
    <property type="match status" value="1"/>
</dbReference>
<feature type="region of interest" description="C-terminal hotdog fold" evidence="12">
    <location>
        <begin position="2015"/>
        <end position="2164"/>
    </location>
</feature>
<dbReference type="CDD" id="cd00833">
    <property type="entry name" value="PKS"/>
    <property type="match status" value="1"/>
</dbReference>
<dbReference type="InterPro" id="IPR016035">
    <property type="entry name" value="Acyl_Trfase/lysoPLipase"/>
</dbReference>
<dbReference type="SMART" id="SM00827">
    <property type="entry name" value="PKS_AT"/>
    <property type="match status" value="1"/>
</dbReference>
<keyword evidence="18" id="KW-0378">Hydrolase</keyword>
<dbReference type="SMART" id="SM00823">
    <property type="entry name" value="PKS_PP"/>
    <property type="match status" value="1"/>
</dbReference>
<dbReference type="SUPFAM" id="SSF53335">
    <property type="entry name" value="S-adenosyl-L-methionine-dependent methyltransferases"/>
    <property type="match status" value="1"/>
</dbReference>
<dbReference type="GO" id="GO:0006351">
    <property type="term" value="P:DNA-templated transcription"/>
    <property type="evidence" value="ECO:0007669"/>
    <property type="project" value="InterPro"/>
</dbReference>
<dbReference type="Pfam" id="PF18558">
    <property type="entry name" value="HTH_51"/>
    <property type="match status" value="1"/>
</dbReference>
<dbReference type="InterPro" id="IPR014030">
    <property type="entry name" value="Ketoacyl_synth_N"/>
</dbReference>
<dbReference type="InterPro" id="IPR018201">
    <property type="entry name" value="Ketoacyl_synth_AS"/>
</dbReference>
<keyword evidence="5 18" id="KW-0808">Transferase</keyword>
<keyword evidence="2" id="KW-0596">Phosphopantetheine</keyword>
<dbReference type="SUPFAM" id="SSF53901">
    <property type="entry name" value="Thiolase-like"/>
    <property type="match status" value="1"/>
</dbReference>
<dbReference type="Gene3D" id="3.40.50.150">
    <property type="entry name" value="Vaccinia Virus protein VP39"/>
    <property type="match status" value="1"/>
</dbReference>
<keyword evidence="11" id="KW-0511">Multifunctional enzyme</keyword>
<dbReference type="PANTHER" id="PTHR43775:SF21">
    <property type="entry name" value="NON-REDUCING POLYKETIDE SYNTHASE AUSA-RELATED"/>
    <property type="match status" value="1"/>
</dbReference>
<dbReference type="Pfam" id="PF00172">
    <property type="entry name" value="Zn_clus"/>
    <property type="match status" value="1"/>
</dbReference>
<feature type="domain" description="Zn(2)-C6 fungal-type" evidence="14">
    <location>
        <begin position="28"/>
        <end position="58"/>
    </location>
</feature>
<dbReference type="GO" id="GO:0031177">
    <property type="term" value="F:phosphopantetheine binding"/>
    <property type="evidence" value="ECO:0007669"/>
    <property type="project" value="InterPro"/>
</dbReference>
<dbReference type="Pfam" id="PF16073">
    <property type="entry name" value="SAT"/>
    <property type="match status" value="1"/>
</dbReference>
<dbReference type="InterPro" id="IPR029063">
    <property type="entry name" value="SAM-dependent_MTases_sf"/>
</dbReference>
<dbReference type="InterPro" id="IPR050091">
    <property type="entry name" value="PKS_NRPS_Biosynth_Enz"/>
</dbReference>
<dbReference type="GeneID" id="63709227"/>
<dbReference type="PROSITE" id="PS50048">
    <property type="entry name" value="ZN2_CY6_FUNGAL_2"/>
    <property type="match status" value="1"/>
</dbReference>
<dbReference type="GO" id="GO:0030639">
    <property type="term" value="P:polyketide biosynthetic process"/>
    <property type="evidence" value="ECO:0007669"/>
    <property type="project" value="UniProtKB-ARBA"/>
</dbReference>
<keyword evidence="7" id="KW-0805">Transcription regulation</keyword>
<dbReference type="InterPro" id="IPR016039">
    <property type="entry name" value="Thiolase-like"/>
</dbReference>
<keyword evidence="4" id="KW-0489">Methyltransferase</keyword>
<evidence type="ECO:0000256" key="13">
    <source>
        <dbReference type="SAM" id="MobiDB-lite"/>
    </source>
</evidence>
<dbReference type="GO" id="GO:0000981">
    <property type="term" value="F:DNA-binding transcription factor activity, RNA polymerase II-specific"/>
    <property type="evidence" value="ECO:0007669"/>
    <property type="project" value="InterPro"/>
</dbReference>
<dbReference type="GO" id="GO:0008168">
    <property type="term" value="F:methyltransferase activity"/>
    <property type="evidence" value="ECO:0007669"/>
    <property type="project" value="UniProtKB-KW"/>
</dbReference>
<dbReference type="InterPro" id="IPR049900">
    <property type="entry name" value="PKS_mFAS_DH"/>
</dbReference>
<dbReference type="PROSITE" id="PS52019">
    <property type="entry name" value="PKS_MFAS_DH"/>
    <property type="match status" value="1"/>
</dbReference>
<dbReference type="InterPro" id="IPR001138">
    <property type="entry name" value="Zn2Cys6_DnaBD"/>
</dbReference>
<evidence type="ECO:0000256" key="8">
    <source>
        <dbReference type="ARBA" id="ARBA00023125"/>
    </source>
</evidence>
<keyword evidence="3" id="KW-0597">Phosphoprotein</keyword>
<dbReference type="SUPFAM" id="SSF57701">
    <property type="entry name" value="Zn2/Cys6 DNA-binding domain"/>
    <property type="match status" value="1"/>
</dbReference>
<organism evidence="18 19">
    <name type="scientific">Penicillium patulum</name>
    <name type="common">Penicillium griseofulvum</name>
    <dbReference type="NCBI Taxonomy" id="5078"/>
    <lineage>
        <taxon>Eukaryota</taxon>
        <taxon>Fungi</taxon>
        <taxon>Dikarya</taxon>
        <taxon>Ascomycota</taxon>
        <taxon>Pezizomycotina</taxon>
        <taxon>Eurotiomycetes</taxon>
        <taxon>Eurotiomycetidae</taxon>
        <taxon>Eurotiales</taxon>
        <taxon>Aspergillaceae</taxon>
        <taxon>Penicillium</taxon>
    </lineage>
</organism>
<feature type="domain" description="Carrier" evidence="15">
    <location>
        <begin position="2215"/>
        <end position="2289"/>
    </location>
</feature>
<evidence type="ECO:0000259" key="14">
    <source>
        <dbReference type="PROSITE" id="PS50048"/>
    </source>
</evidence>
<evidence type="ECO:0000256" key="5">
    <source>
        <dbReference type="ARBA" id="ARBA00022679"/>
    </source>
</evidence>
<feature type="domain" description="Ketosynthase family 3 (KS3)" evidence="16">
    <location>
        <begin position="1014"/>
        <end position="1430"/>
    </location>
</feature>
<dbReference type="EMBL" id="LHQR01000048">
    <property type="protein sequence ID" value="KXG50246.1"/>
    <property type="molecule type" value="Genomic_DNA"/>
</dbReference>
<dbReference type="RefSeq" id="XP_040648782.1">
    <property type="nucleotide sequence ID" value="XM_040793927.1"/>
</dbReference>
<dbReference type="InterPro" id="IPR007219">
    <property type="entry name" value="XnlR_reg_dom"/>
</dbReference>
<dbReference type="SMART" id="SM00825">
    <property type="entry name" value="PKS_KS"/>
    <property type="match status" value="1"/>
</dbReference>
<keyword evidence="9" id="KW-0804">Transcription</keyword>
<dbReference type="GO" id="GO:0004312">
    <property type="term" value="F:fatty acid synthase activity"/>
    <property type="evidence" value="ECO:0007669"/>
    <property type="project" value="TreeGrafter"/>
</dbReference>
<feature type="domain" description="PKS/mFAS DH" evidence="17">
    <location>
        <begin position="1851"/>
        <end position="2164"/>
    </location>
</feature>
<evidence type="ECO:0000256" key="2">
    <source>
        <dbReference type="ARBA" id="ARBA00022450"/>
    </source>
</evidence>
<dbReference type="GO" id="GO:0017000">
    <property type="term" value="P:antibiotic biosynthetic process"/>
    <property type="evidence" value="ECO:0007669"/>
    <property type="project" value="UniProtKB-ARBA"/>
</dbReference>
<evidence type="ECO:0000256" key="4">
    <source>
        <dbReference type="ARBA" id="ARBA00022603"/>
    </source>
</evidence>
<dbReference type="PROSITE" id="PS52004">
    <property type="entry name" value="KS3_2"/>
    <property type="match status" value="1"/>
</dbReference>
<dbReference type="OMA" id="ASRCEWY"/>
<evidence type="ECO:0000256" key="7">
    <source>
        <dbReference type="ARBA" id="ARBA00023015"/>
    </source>
</evidence>
<dbReference type="Gene3D" id="3.40.50.1820">
    <property type="entry name" value="alpha/beta hydrolase"/>
    <property type="match status" value="1"/>
</dbReference>
<feature type="active site" description="Proton donor; for dehydratase activity" evidence="12">
    <location>
        <position position="2075"/>
    </location>
</feature>
<dbReference type="GO" id="GO:0006633">
    <property type="term" value="P:fatty acid biosynthetic process"/>
    <property type="evidence" value="ECO:0007669"/>
    <property type="project" value="InterPro"/>
</dbReference>
<dbReference type="GO" id="GO:0008270">
    <property type="term" value="F:zinc ion binding"/>
    <property type="evidence" value="ECO:0007669"/>
    <property type="project" value="InterPro"/>
</dbReference>
<dbReference type="Pfam" id="PF04082">
    <property type="entry name" value="Fungal_trans"/>
    <property type="match status" value="1"/>
</dbReference>
<evidence type="ECO:0000256" key="1">
    <source>
        <dbReference type="ARBA" id="ARBA00004721"/>
    </source>
</evidence>
<evidence type="ECO:0000259" key="15">
    <source>
        <dbReference type="PROSITE" id="PS50075"/>
    </source>
</evidence>
<keyword evidence="8" id="KW-0238">DNA-binding</keyword>
<dbReference type="STRING" id="5078.A0A135LMR2"/>
<feature type="region of interest" description="N-terminal hotdog fold" evidence="12">
    <location>
        <begin position="1851"/>
        <end position="1987"/>
    </location>
</feature>
<feature type="region of interest" description="Disordered" evidence="13">
    <location>
        <begin position="2299"/>
        <end position="2325"/>
    </location>
</feature>
<dbReference type="InterPro" id="IPR020841">
    <property type="entry name" value="PKS_Beta-ketoAc_synthase_dom"/>
</dbReference>
<dbReference type="CDD" id="cd00067">
    <property type="entry name" value="GAL4"/>
    <property type="match status" value="1"/>
</dbReference>
<sequence>MNTMASLGPSRKPQSQTQVTSSQLKRATCNLCRERKVRCDREKPQCHRCRKSGQTCVYPSDKADNNEIKSALNLLHSRLLQAETTLQEQGLQFTTQSMKPTSALSPGYTSQNSQFAYDLLSQGDDMDYSNMVFPEFDPSLLSNYHGPPAMIDIMNSSGTDGTPSDLDLDMANLKDNPPGPTFKFNPLFEQPTLFSGLEQQYRSYFDIVQKHMRLIDQQEFLLSVVPKETHQCMALKYATALSGSTACGESALAMESYIAARFHLEQAENLADNSSFLTLETVQALLLVARFEFTHISGPKGLLTIARAMQLLGLLGYDVLDRTSAEGEGDISQMMPPKAHSREYIQMLRRTFWIAFAMHCNAAASFSCCIPVKDSEIGTAMPVPDPTIDSDPNQHVYLSEGITKTMAEGLSVFSLFIFAMKLVVDGDRHRQSTKKYVRDNASDYNFCLVHDKIGREITIMLNSLSAQESLDGPDDELRVLTCIIVIGGRIDWLKTAIIGSQKAAFLGPIAKEYRTSCVAVTNAMCDLLLQASVTDAKQVPAWKEMSLFIMRPLALAAEIQLDVLQNPQDMSYNAFSSTREIRQNLEVLCNVMVKCKYIRASTSTEKVRYQALISLEMAPTTSEPSLIVFGPQAELSSLDGIDQLRQELNENPQLSHVLNAAKHGAELWKLIADFDPSLNHIPGAKLLAELQEWVVGDGPLPSYDFNAFRLPVTVLLEIAQYFRYLKQLNVVSPHRVMLKRVQSGGVLGFCVGFLGAIAVATSEIEDEVAFTAATVFRLAVIIGAYVDNNQFGIQGTKVGCIAVRWKGDDVHEHDISNLVSTFPKAYTSCTIDSKSITVTASLSDIASLTEQLRAYGCYVTTVSVEGAFHSDIHTAAVEKIKDFALGRPDLHFPSVDKLQAPLRSTVNGEIITSGSLLQHALENILLKPAAWFKTVQGAVAQLEDGHKTVAFAGFGNHIPASLVSGAGLYVSNLNKLTVSNPLNSFPNGTRIKKTTKPGNRVSDAQDFVPSEYPPNSIAIVGMSGRFPGADSLDELWELLLSGKSMAEPAPAERIQLPTTGEYANTKWWGNFLRDPDAFDHKFFKKSQREAVAWDPQQRILLEVVYEALESAGYFRAGVKPELDDYGCYIGAVMNNYYDNISCQPTTAYATVGTSRCFISGCVSHFFGWTGPSLTIDTACSSSLVAINTACTAIWSGECSQAVAGGTNVITSPFDYRNLKAAGFLSPSGQCKPFDSDADGYCRGEGVSAVVLKPLASALEEKDHIFGVIVGSAANQNLNLSHITVPHSGSQVKLYQNVMSQAGVHPHSVTYVEAHGTGTGIGDPVECNSIAEAFGGSSRDIKLHFGSIKGNIGHTEATAGIAGLVKVLLMMEHGQIPQQASHRQLNPKIAPFSNTQIEIPQRLLPWDAPSLLACVNSYGAAGSNAAVMVRQGPFSRINPIDNLSHAPIGTRYPVFISAGSSRSALAYSEKLSTWLGTLGSGVRISDVVFNIADRANHSLSHFFSTTVASISELKDKLTTLSAIDVLPSPKPIVFVFGGQESESIGLCEQLYQSSALLRYHLDACNEILISSGFESIYPAIFSKGPVGNLTTLHSALFAIQYASAKAWIDSGLKQTVFKLLSSVYGNVEIACYNGPNSHVVVGSAKEIDTLETFLSENPSFGGDSIRTKRLEVTNGFHSRFTEPLLSHITALSRGLSWQEPNIHLELCTESAESPDSRLPASHARRSVFFQQAIERLEKRFPKSTYLEVGRGSSVIQLARGCVAESHEHLFLSPQLTTANALTSLANTTADLWKSGYAAQSWLFDRSQKPSYQILRLPSYQFEKTRHWLGFIAGRGEKETLPEPTAETQPVIHELLKFLRFNNDKKTSAVFRIAPQSDRFQSMLKGHVMGGQSLAPASLYFEIVARAALFLHSDTSATTWVTAVQDLVMNSPIGLDTNKELLLTMQQTDDQRPSWSFSIITQLPPSQTGRVSAPFETSTGRVYLQRRDDSKSAQLFQRFETLTGIGRCEEIMNHPDAETMEGKHIYRAFNHIVHYAENFRGIKKVACLRLEAAGKVMIDVDPSDPIDQRLCDTPMTDSFMQFAGFLVNYFNNDSLEDVLVCSKISHIEIGGNFDPDAKEWMVYSNMTPGGQTDASADAYIFDARSKQMVMAAFGFQFSKMSQALLMRMLKSVNRPTAAEPISTPVSHHKSDTFLAKELPPLMEGASSTLSKAIKKQPSTRAELFQILHNVTDVPLDDMNDESSLEDLGIDSLMATEVMNDIRATLGLTIDLASFLFYPDLKSLTAYVDSKFNGIEDSFEESSGEEWAPVDTPTDHSTVPTPTESIDEGPASFEAEGILMSAQCERIPSINSASSSFKNIQFAYDQLAEGTLAANFWTEAYPDQRRLVLAYVVEAFAELGCDLARLSPRAAVPMVPALDRHKRLVRQYYHVLEDGELIFATEDGFVRTDVPVDSTLAEDIYQEIVDLWPQHKVVTQLVKVIGPKLAECLGGNIDGLQLIFGDRANKLLLEDMYENWPLLRTPTLLLGDFLKTAFSNSNGGGKFRILEIGAGTGGTTKHIIKYLRSHGIPFEYVFTDISTSLVSAAKRKFKDDREMSFQVLDIEKDPKREYENAFHMIIATNCVHATRSLQQSLVTLNKMVREDGAVALVEITRNMFWLDIVVGLFEGWWLFEDNRTHALVDEKHWEMEMKAAGFKEVLWTSGESLESKTVRVIAAFKSPPVETKTPTAKAAVETVVYKTVGRTKIHADVYYPLDSVPTHTKLPVALMIHGGSHMIFSRKDIRPAQTRLLLNKGFLPVSLDHRLCPEVRLVDGPMVDICDALYWARNKLPHITLPNEGVKIDGERVVVVGWSSGGQLAMSLAWTAPQRGLRPPEAILAFYCPTDYEDEWWSNPIQPVGAEDQGDAYDLLEAIQDEPITNYGIVGAWEPLSDPRIRTDPRCRIVLHINWKAQTLPIIIGGLPSKRNSAGFNIRDWNALPRPSLDEIVRVSPRAQISRGNYHTPTFFIHGTNDDLIPWQQSQGTYDALRDAGVTGGLVLIEGAPHICDLSTNPESEGWKAAIQGYEFLSSYV</sequence>
<dbReference type="Pfam" id="PF00550">
    <property type="entry name" value="PP-binding"/>
    <property type="match status" value="1"/>
</dbReference>
<dbReference type="Proteomes" id="UP000070168">
    <property type="component" value="Unassembled WGS sequence"/>
</dbReference>
<comment type="pathway">
    <text evidence="1">Secondary metabolite biosynthesis; terpenoid biosynthesis.</text>
</comment>
<dbReference type="Gene3D" id="1.10.1200.10">
    <property type="entry name" value="ACP-like"/>
    <property type="match status" value="1"/>
</dbReference>
<dbReference type="PROSITE" id="PS50075">
    <property type="entry name" value="CARRIER"/>
    <property type="match status" value="1"/>
</dbReference>
<evidence type="ECO:0000313" key="18">
    <source>
        <dbReference type="EMBL" id="KXG50246.1"/>
    </source>
</evidence>
<dbReference type="InterPro" id="IPR009081">
    <property type="entry name" value="PP-bd_ACP"/>
</dbReference>
<dbReference type="InterPro" id="IPR036864">
    <property type="entry name" value="Zn2-C6_fun-type_DNA-bd_sf"/>
</dbReference>
<dbReference type="InterPro" id="IPR042104">
    <property type="entry name" value="PKS_dehydratase_sf"/>
</dbReference>
<comment type="caution">
    <text evidence="18">The sequence shown here is derived from an EMBL/GenBank/DDBJ whole genome shotgun (WGS) entry which is preliminary data.</text>
</comment>
<dbReference type="PROSITE" id="PS00606">
    <property type="entry name" value="KS3_1"/>
    <property type="match status" value="1"/>
</dbReference>
<evidence type="ECO:0000256" key="9">
    <source>
        <dbReference type="ARBA" id="ARBA00023163"/>
    </source>
</evidence>
<dbReference type="Pfam" id="PF02801">
    <property type="entry name" value="Ketoacyl-synt_C"/>
    <property type="match status" value="1"/>
</dbReference>
<keyword evidence="10" id="KW-0539">Nucleus</keyword>
<evidence type="ECO:0000256" key="6">
    <source>
        <dbReference type="ARBA" id="ARBA00022723"/>
    </source>
</evidence>
<protein>
    <submittedName>
        <fullName evidence="18">Acyl transferase/acyl hydrolase/lysophospholipase</fullName>
    </submittedName>
</protein>
<name>A0A135LMR2_PENPA</name>
<feature type="active site" description="Proton acceptor; for dehydratase activity" evidence="12">
    <location>
        <position position="1885"/>
    </location>
</feature>